<reference evidence="7" key="1">
    <citation type="submission" date="2020-03" db="EMBL/GenBank/DDBJ databases">
        <title>Genome of Pelagibius litoralis DSM 21314T.</title>
        <authorList>
            <person name="Wang G."/>
        </authorList>
    </citation>
    <scope>NUCLEOTIDE SEQUENCE</scope>
    <source>
        <strain evidence="7">DSM 21314</strain>
    </source>
</reference>
<comment type="function">
    <text evidence="3">Lytic transglycosylase with a strong preference for naked glycan strands that lack stem peptides.</text>
</comment>
<dbReference type="AlphaFoldDB" id="A0A967EVY5"/>
<evidence type="ECO:0000313" key="8">
    <source>
        <dbReference type="Proteomes" id="UP000761264"/>
    </source>
</evidence>
<evidence type="ECO:0000313" key="7">
    <source>
        <dbReference type="EMBL" id="NIA68719.1"/>
    </source>
</evidence>
<feature type="domain" description="RlpA-like protein double-psi beta-barrel" evidence="6">
    <location>
        <begin position="90"/>
        <end position="178"/>
    </location>
</feature>
<dbReference type="PANTHER" id="PTHR34183">
    <property type="entry name" value="ENDOLYTIC PEPTIDOGLYCAN TRANSGLYCOSYLASE RLPA"/>
    <property type="match status" value="1"/>
</dbReference>
<dbReference type="CDD" id="cd22268">
    <property type="entry name" value="DPBB_RlpA-like"/>
    <property type="match status" value="1"/>
</dbReference>
<dbReference type="InterPro" id="IPR009009">
    <property type="entry name" value="RlpA-like_DPBB"/>
</dbReference>
<dbReference type="GO" id="GO:0005886">
    <property type="term" value="C:plasma membrane"/>
    <property type="evidence" value="ECO:0007669"/>
    <property type="project" value="UniProtKB-SubCell"/>
</dbReference>
<keyword evidence="3" id="KW-0564">Palmitate</keyword>
<dbReference type="InterPro" id="IPR012997">
    <property type="entry name" value="RplA"/>
</dbReference>
<gene>
    <name evidence="3" type="primary">rlpA</name>
    <name evidence="7" type="ORF">HBA54_08965</name>
</gene>
<keyword evidence="1 3" id="KW-0456">Lyase</keyword>
<dbReference type="SUPFAM" id="SSF50685">
    <property type="entry name" value="Barwin-like endoglucanases"/>
    <property type="match status" value="1"/>
</dbReference>
<evidence type="ECO:0000256" key="3">
    <source>
        <dbReference type="HAMAP-Rule" id="MF_02071"/>
    </source>
</evidence>
<keyword evidence="8" id="KW-1185">Reference proteome</keyword>
<protein>
    <recommendedName>
        <fullName evidence="3">Endolytic peptidoglycan transglycosylase RlpA</fullName>
        <ecNumber evidence="3">4.2.2.-</ecNumber>
    </recommendedName>
</protein>
<organism evidence="7 8">
    <name type="scientific">Pelagibius litoralis</name>
    <dbReference type="NCBI Taxonomy" id="374515"/>
    <lineage>
        <taxon>Bacteria</taxon>
        <taxon>Pseudomonadati</taxon>
        <taxon>Pseudomonadota</taxon>
        <taxon>Alphaproteobacteria</taxon>
        <taxon>Rhodospirillales</taxon>
        <taxon>Rhodovibrionaceae</taxon>
        <taxon>Pelagibius</taxon>
    </lineage>
</organism>
<name>A0A967EVY5_9PROT</name>
<dbReference type="PANTHER" id="PTHR34183:SF8">
    <property type="entry name" value="ENDOLYTIC PEPTIDOGLYCAN TRANSGLYCOSYLASE RLPA-RELATED"/>
    <property type="match status" value="1"/>
</dbReference>
<dbReference type="EC" id="4.2.2.-" evidence="3"/>
<sequence>MSRHETGRGNAWSCLPAGFFLLALGLLAGCAAPQTSASIQHPTESIAVNRTEPKAPGAQTDRAPALAALPPSAKSGAAPREEETVSARFTGLASWYGKRFHGRLTASGTRFDMAALTAAHRSLPFGTRVRVINQANQRSVVVTINDRGPFIKGRVIDLSRAAARELAFIDSGVTKVRVEVLAEAAR</sequence>
<dbReference type="RefSeq" id="WP_167223577.1">
    <property type="nucleotide sequence ID" value="NZ_JAAQPH010000005.1"/>
</dbReference>
<comment type="subcellular location">
    <subcellularLocation>
        <location evidence="3">Cell membrane</location>
        <topology evidence="3">Lipid-anchor</topology>
    </subcellularLocation>
</comment>
<keyword evidence="2 3" id="KW-0961">Cell wall biogenesis/degradation</keyword>
<dbReference type="EMBL" id="JAAQPH010000005">
    <property type="protein sequence ID" value="NIA68719.1"/>
    <property type="molecule type" value="Genomic_DNA"/>
</dbReference>
<accession>A0A967EVY5</accession>
<dbReference type="InterPro" id="IPR036908">
    <property type="entry name" value="RlpA-like_sf"/>
</dbReference>
<comment type="similarity">
    <text evidence="3 4">Belongs to the RlpA family.</text>
</comment>
<dbReference type="Pfam" id="PF03330">
    <property type="entry name" value="DPBB_1"/>
    <property type="match status" value="1"/>
</dbReference>
<dbReference type="NCBIfam" id="TIGR00413">
    <property type="entry name" value="rlpA"/>
    <property type="match status" value="1"/>
</dbReference>
<dbReference type="GO" id="GO:0071555">
    <property type="term" value="P:cell wall organization"/>
    <property type="evidence" value="ECO:0007669"/>
    <property type="project" value="UniProtKB-KW"/>
</dbReference>
<dbReference type="HAMAP" id="MF_02071">
    <property type="entry name" value="RlpA"/>
    <property type="match status" value="1"/>
</dbReference>
<evidence type="ECO:0000256" key="5">
    <source>
        <dbReference type="SAM" id="MobiDB-lite"/>
    </source>
</evidence>
<proteinExistence type="inferred from homology"/>
<comment type="caution">
    <text evidence="7">The sequence shown here is derived from an EMBL/GenBank/DDBJ whole genome shotgun (WGS) entry which is preliminary data.</text>
</comment>
<dbReference type="PROSITE" id="PS51257">
    <property type="entry name" value="PROKAR_LIPOPROTEIN"/>
    <property type="match status" value="1"/>
</dbReference>
<keyword evidence="3" id="KW-0472">Membrane</keyword>
<evidence type="ECO:0000256" key="2">
    <source>
        <dbReference type="ARBA" id="ARBA00023316"/>
    </source>
</evidence>
<keyword evidence="3" id="KW-0449">Lipoprotein</keyword>
<evidence type="ECO:0000256" key="4">
    <source>
        <dbReference type="RuleBase" id="RU003495"/>
    </source>
</evidence>
<dbReference type="GO" id="GO:0008932">
    <property type="term" value="F:lytic endotransglycosylase activity"/>
    <property type="evidence" value="ECO:0007669"/>
    <property type="project" value="UniProtKB-UniRule"/>
</dbReference>
<feature type="compositionally biased region" description="Low complexity" evidence="5">
    <location>
        <begin position="63"/>
        <end position="78"/>
    </location>
</feature>
<dbReference type="Gene3D" id="2.40.40.10">
    <property type="entry name" value="RlpA-like domain"/>
    <property type="match status" value="1"/>
</dbReference>
<evidence type="ECO:0000259" key="6">
    <source>
        <dbReference type="Pfam" id="PF03330"/>
    </source>
</evidence>
<dbReference type="Proteomes" id="UP000761264">
    <property type="component" value="Unassembled WGS sequence"/>
</dbReference>
<feature type="region of interest" description="Disordered" evidence="5">
    <location>
        <begin position="53"/>
        <end position="82"/>
    </location>
</feature>
<keyword evidence="3" id="KW-1003">Cell membrane</keyword>
<dbReference type="InterPro" id="IPR034718">
    <property type="entry name" value="RlpA"/>
</dbReference>
<dbReference type="GO" id="GO:0000270">
    <property type="term" value="P:peptidoglycan metabolic process"/>
    <property type="evidence" value="ECO:0007669"/>
    <property type="project" value="UniProtKB-UniRule"/>
</dbReference>
<evidence type="ECO:0000256" key="1">
    <source>
        <dbReference type="ARBA" id="ARBA00023239"/>
    </source>
</evidence>